<evidence type="ECO:0000256" key="5">
    <source>
        <dbReference type="PROSITE-ProRule" id="PRU00221"/>
    </source>
</evidence>
<feature type="region of interest" description="Disordered" evidence="6">
    <location>
        <begin position="172"/>
        <end position="208"/>
    </location>
</feature>
<accession>A0AA40K069</accession>
<dbReference type="InterPro" id="IPR019775">
    <property type="entry name" value="WD40_repeat_CS"/>
</dbReference>
<dbReference type="AlphaFoldDB" id="A0AA40K069"/>
<feature type="compositionally biased region" description="Polar residues" evidence="6">
    <location>
        <begin position="144"/>
        <end position="153"/>
    </location>
</feature>
<dbReference type="GO" id="GO:0006357">
    <property type="term" value="P:regulation of transcription by RNA polymerase II"/>
    <property type="evidence" value="ECO:0007669"/>
    <property type="project" value="TreeGrafter"/>
</dbReference>
<comment type="subcellular location">
    <subcellularLocation>
        <location evidence="1">Nucleus</location>
    </subcellularLocation>
</comment>
<feature type="region of interest" description="Disordered" evidence="6">
    <location>
        <begin position="95"/>
        <end position="153"/>
    </location>
</feature>
<dbReference type="GO" id="GO:0003714">
    <property type="term" value="F:transcription corepressor activity"/>
    <property type="evidence" value="ECO:0007669"/>
    <property type="project" value="InterPro"/>
</dbReference>
<keyword evidence="2 5" id="KW-0853">WD repeat</keyword>
<dbReference type="GO" id="GO:0034967">
    <property type="term" value="C:Set3 complex"/>
    <property type="evidence" value="ECO:0007669"/>
    <property type="project" value="TreeGrafter"/>
</dbReference>
<dbReference type="PROSITE" id="PS50082">
    <property type="entry name" value="WD_REPEATS_2"/>
    <property type="match status" value="2"/>
</dbReference>
<dbReference type="PROSITE" id="PS50896">
    <property type="entry name" value="LISH"/>
    <property type="match status" value="1"/>
</dbReference>
<dbReference type="PROSITE" id="PS00678">
    <property type="entry name" value="WD_REPEATS_1"/>
    <property type="match status" value="1"/>
</dbReference>
<evidence type="ECO:0000256" key="2">
    <source>
        <dbReference type="ARBA" id="ARBA00022574"/>
    </source>
</evidence>
<dbReference type="InterPro" id="IPR036322">
    <property type="entry name" value="WD40_repeat_dom_sf"/>
</dbReference>
<name>A0AA40K069_9PEZI</name>
<evidence type="ECO:0000256" key="3">
    <source>
        <dbReference type="ARBA" id="ARBA00022737"/>
    </source>
</evidence>
<dbReference type="Gene3D" id="2.130.10.10">
    <property type="entry name" value="YVTN repeat-like/Quinoprotein amine dehydrogenase"/>
    <property type="match status" value="1"/>
</dbReference>
<keyword evidence="8" id="KW-1185">Reference proteome</keyword>
<keyword evidence="4" id="KW-0539">Nucleus</keyword>
<keyword evidence="3" id="KW-0677">Repeat</keyword>
<feature type="compositionally biased region" description="Acidic residues" evidence="6">
    <location>
        <begin position="106"/>
        <end position="125"/>
    </location>
</feature>
<gene>
    <name evidence="7" type="ORF">B0T18DRAFT_223412</name>
</gene>
<dbReference type="SMART" id="SM00667">
    <property type="entry name" value="LisH"/>
    <property type="match status" value="1"/>
</dbReference>
<dbReference type="InterPro" id="IPR045183">
    <property type="entry name" value="Ebi-like"/>
</dbReference>
<comment type="caution">
    <text evidence="7">The sequence shown here is derived from an EMBL/GenBank/DDBJ whole genome shotgun (WGS) entry which is preliminary data.</text>
</comment>
<dbReference type="InterPro" id="IPR006594">
    <property type="entry name" value="LisH"/>
</dbReference>
<evidence type="ECO:0000256" key="1">
    <source>
        <dbReference type="ARBA" id="ARBA00004123"/>
    </source>
</evidence>
<feature type="repeat" description="WD" evidence="5">
    <location>
        <begin position="441"/>
        <end position="482"/>
    </location>
</feature>
<organism evidence="7 8">
    <name type="scientific">Schizothecium vesticola</name>
    <dbReference type="NCBI Taxonomy" id="314040"/>
    <lineage>
        <taxon>Eukaryota</taxon>
        <taxon>Fungi</taxon>
        <taxon>Dikarya</taxon>
        <taxon>Ascomycota</taxon>
        <taxon>Pezizomycotina</taxon>
        <taxon>Sordariomycetes</taxon>
        <taxon>Sordariomycetidae</taxon>
        <taxon>Sordariales</taxon>
        <taxon>Schizotheciaceae</taxon>
        <taxon>Schizothecium</taxon>
    </lineage>
</organism>
<dbReference type="Pfam" id="PF00400">
    <property type="entry name" value="WD40"/>
    <property type="match status" value="1"/>
</dbReference>
<reference evidence="7" key="1">
    <citation type="submission" date="2023-06" db="EMBL/GenBank/DDBJ databases">
        <title>Genome-scale phylogeny and comparative genomics of the fungal order Sordariales.</title>
        <authorList>
            <consortium name="Lawrence Berkeley National Laboratory"/>
            <person name="Hensen N."/>
            <person name="Bonometti L."/>
            <person name="Westerberg I."/>
            <person name="Brannstrom I.O."/>
            <person name="Guillou S."/>
            <person name="Cros-Aarteil S."/>
            <person name="Calhoun S."/>
            <person name="Haridas S."/>
            <person name="Kuo A."/>
            <person name="Mondo S."/>
            <person name="Pangilinan J."/>
            <person name="Riley R."/>
            <person name="LaButti K."/>
            <person name="Andreopoulos B."/>
            <person name="Lipzen A."/>
            <person name="Chen C."/>
            <person name="Yanf M."/>
            <person name="Daum C."/>
            <person name="Ng V."/>
            <person name="Clum A."/>
            <person name="Steindorff A."/>
            <person name="Ohm R."/>
            <person name="Martin F."/>
            <person name="Silar P."/>
            <person name="Natvig D."/>
            <person name="Lalanne C."/>
            <person name="Gautier V."/>
            <person name="Ament-velasquez S.L."/>
            <person name="Kruys A."/>
            <person name="Hutchinson M.I."/>
            <person name="Powell A.J."/>
            <person name="Barry K."/>
            <person name="Miller A.N."/>
            <person name="Grigoriev I.V."/>
            <person name="Debuchy R."/>
            <person name="Gladieux P."/>
            <person name="Thoren M.H."/>
            <person name="Johannesson H."/>
        </authorList>
    </citation>
    <scope>NUCLEOTIDE SEQUENCE</scope>
    <source>
        <strain evidence="7">SMH3187-1</strain>
    </source>
</reference>
<sequence length="620" mass="68141">MKELLDTDRVNFLVWRYLLESNYPETAAKLQKEWRVHAPHRQFDFAPHVNTYALVSLLNKGLVYEDFQRQYADETRQVSRDGTATSDERGVFGLLKFEPSPRDEEAREGDDEGSDMDADGEIEELENPRKRPSERPHHALPNGSPASKRQRLSNGYENGADAATTAMDIDHHDADNNHAYPSPLEREQAQSPLPRTQGPDQGTQLDKVDVLTHQTVFLRLGRDDASGSSSLPPAPAAAQASENPMVLQCMWNPQDPSLLAASGTDALARVWTVSRGTATDDPLSGPGHVNGHARPFRNLFDDDLPRSTIVSAIAWSNNGKALALAAEMSKEAARISILGIDGTSIQRIDGIEPPVIKLLWSPDDSYVVGIGPEKGGTLLTVLSSSTSESVSHLVPEHDLYAFCEMDATWISNTEFVVCGGDTLRCLQVTEQGIAPGTRQFNSGQDEAFLRVQYDPHTKLLATASEKGTVDLWDENGQRRTFSAHTNHVTALQWQPLRTEAVEDERLLASGGEDGAICIWNVKSADNKPKYSMTMNLPVICLSITPDGAFIAGATAANILIWKMGETAFPRACWERVPHPGWQSPKGGADDEEENISMSWDAEGQKLVYGAHSRLAVINFR</sequence>
<dbReference type="PANTHER" id="PTHR22846">
    <property type="entry name" value="WD40 REPEAT PROTEIN"/>
    <property type="match status" value="1"/>
</dbReference>
<evidence type="ECO:0000256" key="4">
    <source>
        <dbReference type="ARBA" id="ARBA00023242"/>
    </source>
</evidence>
<dbReference type="InterPro" id="IPR015943">
    <property type="entry name" value="WD40/YVTN_repeat-like_dom_sf"/>
</dbReference>
<evidence type="ECO:0000313" key="7">
    <source>
        <dbReference type="EMBL" id="KAK0741046.1"/>
    </source>
</evidence>
<dbReference type="Proteomes" id="UP001172155">
    <property type="component" value="Unassembled WGS sequence"/>
</dbReference>
<feature type="repeat" description="WD" evidence="5">
    <location>
        <begin position="481"/>
        <end position="529"/>
    </location>
</feature>
<dbReference type="SMART" id="SM00320">
    <property type="entry name" value="WD40"/>
    <property type="match status" value="4"/>
</dbReference>
<evidence type="ECO:0000256" key="6">
    <source>
        <dbReference type="SAM" id="MobiDB-lite"/>
    </source>
</evidence>
<dbReference type="Pfam" id="PF08513">
    <property type="entry name" value="LisH"/>
    <property type="match status" value="1"/>
</dbReference>
<feature type="compositionally biased region" description="Basic and acidic residues" evidence="6">
    <location>
        <begin position="126"/>
        <end position="137"/>
    </location>
</feature>
<feature type="compositionally biased region" description="Polar residues" evidence="6">
    <location>
        <begin position="189"/>
        <end position="204"/>
    </location>
</feature>
<dbReference type="Gene3D" id="1.20.960.30">
    <property type="match status" value="1"/>
</dbReference>
<evidence type="ECO:0000313" key="8">
    <source>
        <dbReference type="Proteomes" id="UP001172155"/>
    </source>
</evidence>
<protein>
    <submittedName>
        <fullName evidence="7">WD40-repeat-containing domain protein</fullName>
    </submittedName>
</protein>
<dbReference type="SUPFAM" id="SSF50978">
    <property type="entry name" value="WD40 repeat-like"/>
    <property type="match status" value="1"/>
</dbReference>
<dbReference type="PANTHER" id="PTHR22846:SF2">
    <property type="entry name" value="F-BOX-LIKE_WD REPEAT-CONTAINING PROTEIN EBI"/>
    <property type="match status" value="1"/>
</dbReference>
<dbReference type="PROSITE" id="PS50294">
    <property type="entry name" value="WD_REPEATS_REGION"/>
    <property type="match status" value="1"/>
</dbReference>
<dbReference type="InterPro" id="IPR001680">
    <property type="entry name" value="WD40_rpt"/>
</dbReference>
<dbReference type="EMBL" id="JAUKUD010000006">
    <property type="protein sequence ID" value="KAK0741046.1"/>
    <property type="molecule type" value="Genomic_DNA"/>
</dbReference>
<proteinExistence type="predicted"/>